<dbReference type="Gene3D" id="3.40.50.620">
    <property type="entry name" value="HUPs"/>
    <property type="match status" value="1"/>
</dbReference>
<accession>A0A926RUY8</accession>
<dbReference type="PRINTS" id="PR01438">
    <property type="entry name" value="UNVRSLSTRESS"/>
</dbReference>
<dbReference type="PANTHER" id="PTHR46268">
    <property type="entry name" value="STRESS RESPONSE PROTEIN NHAX"/>
    <property type="match status" value="1"/>
</dbReference>
<dbReference type="InterPro" id="IPR006015">
    <property type="entry name" value="Universal_stress_UspA"/>
</dbReference>
<dbReference type="EMBL" id="JACXAH010000029">
    <property type="protein sequence ID" value="MBD1373573.1"/>
    <property type="molecule type" value="Genomic_DNA"/>
</dbReference>
<reference evidence="3" key="1">
    <citation type="submission" date="2020-09" db="EMBL/GenBank/DDBJ databases">
        <title>A novel bacterium of genus Hazenella, isolated from South China Sea.</title>
        <authorList>
            <person name="Huang H."/>
            <person name="Mo K."/>
            <person name="Hu Y."/>
        </authorList>
    </citation>
    <scope>NUCLEOTIDE SEQUENCE</scope>
    <source>
        <strain evidence="3">IB182357</strain>
    </source>
</reference>
<evidence type="ECO:0000313" key="4">
    <source>
        <dbReference type="Proteomes" id="UP000661691"/>
    </source>
</evidence>
<dbReference type="Pfam" id="PF00582">
    <property type="entry name" value="Usp"/>
    <property type="match status" value="1"/>
</dbReference>
<dbReference type="PANTHER" id="PTHR46268:SF6">
    <property type="entry name" value="UNIVERSAL STRESS PROTEIN UP12"/>
    <property type="match status" value="1"/>
</dbReference>
<dbReference type="RefSeq" id="WP_191141084.1">
    <property type="nucleotide sequence ID" value="NZ_JACXAG020000013.1"/>
</dbReference>
<feature type="domain" description="UspA" evidence="2">
    <location>
        <begin position="1"/>
        <end position="141"/>
    </location>
</feature>
<comment type="similarity">
    <text evidence="1">Belongs to the universal stress protein A family.</text>
</comment>
<keyword evidence="4" id="KW-1185">Reference proteome</keyword>
<comment type="caution">
    <text evidence="3">The sequence shown here is derived from an EMBL/GenBank/DDBJ whole genome shotgun (WGS) entry which is preliminary data.</text>
</comment>
<dbReference type="InterPro" id="IPR014729">
    <property type="entry name" value="Rossmann-like_a/b/a_fold"/>
</dbReference>
<name>A0A926RUY8_9BACL</name>
<dbReference type="AlphaFoldDB" id="A0A926RUY8"/>
<dbReference type="InterPro" id="IPR006016">
    <property type="entry name" value="UspA"/>
</dbReference>
<gene>
    <name evidence="3" type="ORF">IC620_14590</name>
</gene>
<evidence type="ECO:0000313" key="3">
    <source>
        <dbReference type="EMBL" id="MBD1373573.1"/>
    </source>
</evidence>
<proteinExistence type="inferred from homology"/>
<organism evidence="3 4">
    <name type="scientific">Polycladospora coralii</name>
    <dbReference type="NCBI Taxonomy" id="2771432"/>
    <lineage>
        <taxon>Bacteria</taxon>
        <taxon>Bacillati</taxon>
        <taxon>Bacillota</taxon>
        <taxon>Bacilli</taxon>
        <taxon>Bacillales</taxon>
        <taxon>Thermoactinomycetaceae</taxon>
        <taxon>Polycladospora</taxon>
    </lineage>
</organism>
<evidence type="ECO:0000256" key="1">
    <source>
        <dbReference type="ARBA" id="ARBA00008791"/>
    </source>
</evidence>
<sequence length="149" mass="16416">MRKHILVPTDGSQNANLALKEAIFFAKQLDEKIILLHVQMSMSTIHTRRFFNEEEIHAYENQLSDEALAPALDLLKETNVSYEVKKRTGNPKEEILKEAQEGQIRTIVVGAKGTGAIIGSLLGSVAHGLVQHAPCPVMVVPNRALHTDA</sequence>
<dbReference type="Proteomes" id="UP000661691">
    <property type="component" value="Unassembled WGS sequence"/>
</dbReference>
<dbReference type="SUPFAM" id="SSF52402">
    <property type="entry name" value="Adenine nucleotide alpha hydrolases-like"/>
    <property type="match status" value="1"/>
</dbReference>
<dbReference type="CDD" id="cd00293">
    <property type="entry name" value="USP-like"/>
    <property type="match status" value="1"/>
</dbReference>
<evidence type="ECO:0000259" key="2">
    <source>
        <dbReference type="Pfam" id="PF00582"/>
    </source>
</evidence>
<protein>
    <submittedName>
        <fullName evidence="3">Universal stress protein</fullName>
    </submittedName>
</protein>